<reference evidence="1" key="1">
    <citation type="submission" date="2018-02" db="EMBL/GenBank/DDBJ databases">
        <title>Rhizophora mucronata_Transcriptome.</title>
        <authorList>
            <person name="Meera S.P."/>
            <person name="Sreeshan A."/>
            <person name="Augustine A."/>
        </authorList>
    </citation>
    <scope>NUCLEOTIDE SEQUENCE</scope>
    <source>
        <tissue evidence="1">Leaf</tissue>
    </source>
</reference>
<evidence type="ECO:0000313" key="1">
    <source>
        <dbReference type="EMBL" id="MBX32849.1"/>
    </source>
</evidence>
<name>A0A2P2MRL3_RHIMU</name>
<organism evidence="1">
    <name type="scientific">Rhizophora mucronata</name>
    <name type="common">Asiatic mangrove</name>
    <dbReference type="NCBI Taxonomy" id="61149"/>
    <lineage>
        <taxon>Eukaryota</taxon>
        <taxon>Viridiplantae</taxon>
        <taxon>Streptophyta</taxon>
        <taxon>Embryophyta</taxon>
        <taxon>Tracheophyta</taxon>
        <taxon>Spermatophyta</taxon>
        <taxon>Magnoliopsida</taxon>
        <taxon>eudicotyledons</taxon>
        <taxon>Gunneridae</taxon>
        <taxon>Pentapetalae</taxon>
        <taxon>rosids</taxon>
        <taxon>fabids</taxon>
        <taxon>Malpighiales</taxon>
        <taxon>Rhizophoraceae</taxon>
        <taxon>Rhizophora</taxon>
    </lineage>
</organism>
<dbReference type="AlphaFoldDB" id="A0A2P2MRL3"/>
<sequence length="19" mass="2248">MILFFLFHSERDVCGCVCK</sequence>
<proteinExistence type="predicted"/>
<dbReference type="EMBL" id="GGEC01052365">
    <property type="protein sequence ID" value="MBX32849.1"/>
    <property type="molecule type" value="Transcribed_RNA"/>
</dbReference>
<protein>
    <submittedName>
        <fullName evidence="1">Uncharacterized protein</fullName>
    </submittedName>
</protein>
<accession>A0A2P2MRL3</accession>